<keyword evidence="8" id="KW-1185">Reference proteome</keyword>
<dbReference type="AlphaFoldDB" id="D8PBL0"/>
<keyword evidence="3" id="KW-0998">Cell outer membrane</keyword>
<dbReference type="PROSITE" id="PS51257">
    <property type="entry name" value="PROKAR_LIPOPROTEIN"/>
    <property type="match status" value="1"/>
</dbReference>
<dbReference type="NCBIfam" id="TIGR03302">
    <property type="entry name" value="OM_YfiO"/>
    <property type="match status" value="1"/>
</dbReference>
<keyword evidence="1 5" id="KW-0732">Signal</keyword>
<feature type="signal peptide" evidence="5">
    <location>
        <begin position="1"/>
        <end position="22"/>
    </location>
</feature>
<dbReference type="SUPFAM" id="SSF48452">
    <property type="entry name" value="TPR-like"/>
    <property type="match status" value="1"/>
</dbReference>
<feature type="chain" id="PRO_5003119929" description="Outer membrane lipoprotein BamD-like domain-containing protein" evidence="5">
    <location>
        <begin position="23"/>
        <end position="306"/>
    </location>
</feature>
<feature type="compositionally biased region" description="Polar residues" evidence="4">
    <location>
        <begin position="252"/>
        <end position="264"/>
    </location>
</feature>
<dbReference type="KEGG" id="nde:NIDE0853"/>
<dbReference type="STRING" id="330214.NIDE0853"/>
<dbReference type="InterPro" id="IPR011990">
    <property type="entry name" value="TPR-like_helical_dom_sf"/>
</dbReference>
<evidence type="ECO:0000313" key="7">
    <source>
        <dbReference type="EMBL" id="CBK40619.1"/>
    </source>
</evidence>
<evidence type="ECO:0000256" key="1">
    <source>
        <dbReference type="ARBA" id="ARBA00022729"/>
    </source>
</evidence>
<keyword evidence="2" id="KW-0472">Membrane</keyword>
<dbReference type="OrthoDB" id="9781894at2"/>
<feature type="domain" description="Outer membrane lipoprotein BamD-like" evidence="6">
    <location>
        <begin position="61"/>
        <end position="212"/>
    </location>
</feature>
<protein>
    <recommendedName>
        <fullName evidence="6">Outer membrane lipoprotein BamD-like domain-containing protein</fullName>
    </recommendedName>
</protein>
<dbReference type="InterPro" id="IPR039565">
    <property type="entry name" value="BamD-like"/>
</dbReference>
<dbReference type="HOGENOM" id="CLU_908163_0_0_0"/>
<dbReference type="Gene3D" id="1.25.40.10">
    <property type="entry name" value="Tetratricopeptide repeat domain"/>
    <property type="match status" value="1"/>
</dbReference>
<evidence type="ECO:0000313" key="8">
    <source>
        <dbReference type="Proteomes" id="UP000001660"/>
    </source>
</evidence>
<dbReference type="EMBL" id="FP929003">
    <property type="protein sequence ID" value="CBK40619.1"/>
    <property type="molecule type" value="Genomic_DNA"/>
</dbReference>
<evidence type="ECO:0000256" key="5">
    <source>
        <dbReference type="SAM" id="SignalP"/>
    </source>
</evidence>
<feature type="region of interest" description="Disordered" evidence="4">
    <location>
        <begin position="237"/>
        <end position="264"/>
    </location>
</feature>
<dbReference type="Proteomes" id="UP000001660">
    <property type="component" value="Chromosome"/>
</dbReference>
<dbReference type="eggNOG" id="COG4105">
    <property type="taxonomic scope" value="Bacteria"/>
</dbReference>
<gene>
    <name evidence="7" type="ORF">NIDE0853</name>
</gene>
<evidence type="ECO:0000259" key="6">
    <source>
        <dbReference type="Pfam" id="PF13525"/>
    </source>
</evidence>
<proteinExistence type="predicted"/>
<evidence type="ECO:0000256" key="2">
    <source>
        <dbReference type="ARBA" id="ARBA00023136"/>
    </source>
</evidence>
<sequence>MHRHSRGLCVGLTMMVCMVWFAAGCSSKPKTTADAKPVSGTDEQIFLGDTIEKNYDPNVIMKRGEAFFDKEEFAEAIVEYQHFLELHRAHQLAVYAQLRLAESHLRMAKSIDRDPEPIQKAIASFEKLRKEFPGSKYEAQALQRIADCHDWLAQTHLFVGQFYYRRASYLAAAHRFDQIMKDYPDKKVAPEALYYLALTYQELGADDWAMEKLQLLAEKYPNSENTGDGRRLLAKLEKKSSPPAPTVAAKTDTPTSQNQSSTTLLAASVPSSSFAASAPPSIPNLKNSPALSLGQPFVSCRLGAWC</sequence>
<organism evidence="7 8">
    <name type="scientific">Nitrospira defluvii</name>
    <dbReference type="NCBI Taxonomy" id="330214"/>
    <lineage>
        <taxon>Bacteria</taxon>
        <taxon>Pseudomonadati</taxon>
        <taxon>Nitrospirota</taxon>
        <taxon>Nitrospiria</taxon>
        <taxon>Nitrospirales</taxon>
        <taxon>Nitrospiraceae</taxon>
        <taxon>Nitrospira</taxon>
    </lineage>
</organism>
<evidence type="ECO:0000256" key="4">
    <source>
        <dbReference type="SAM" id="MobiDB-lite"/>
    </source>
</evidence>
<evidence type="ECO:0000256" key="3">
    <source>
        <dbReference type="ARBA" id="ARBA00023237"/>
    </source>
</evidence>
<dbReference type="InterPro" id="IPR017689">
    <property type="entry name" value="BamD"/>
</dbReference>
<name>D8PBL0_9BACT</name>
<accession>D8PBL0</accession>
<dbReference type="Pfam" id="PF13525">
    <property type="entry name" value="YfiO"/>
    <property type="match status" value="1"/>
</dbReference>
<reference evidence="7 8" key="1">
    <citation type="journal article" date="2010" name="Proc. Natl. Acad. Sci. U.S.A.">
        <title>A Nitrospira metagenome illuminates the physiology and evolution of globally important nitrite-oxidizing bacteria.</title>
        <authorList>
            <person name="Lucker S."/>
            <person name="Wagner M."/>
            <person name="Maixner F."/>
            <person name="Pelletier E."/>
            <person name="Koch H."/>
            <person name="Vacherie B."/>
            <person name="Rattei T."/>
            <person name="Sinninghe Damste J."/>
            <person name="Spieck E."/>
            <person name="Le Paslier D."/>
            <person name="Daims H."/>
        </authorList>
    </citation>
    <scope>NUCLEOTIDE SEQUENCE [LARGE SCALE GENOMIC DNA]</scope>
</reference>